<accession>A0AC61U7F8</accession>
<proteinExistence type="predicted"/>
<organism evidence="1 2">
    <name type="scientific">Janibacter limosus</name>
    <dbReference type="NCBI Taxonomy" id="53458"/>
    <lineage>
        <taxon>Bacteria</taxon>
        <taxon>Bacillati</taxon>
        <taxon>Actinomycetota</taxon>
        <taxon>Actinomycetes</taxon>
        <taxon>Micrococcales</taxon>
        <taxon>Intrasporangiaceae</taxon>
        <taxon>Janibacter</taxon>
    </lineage>
</organism>
<evidence type="ECO:0000313" key="1">
    <source>
        <dbReference type="EMBL" id="UUZ45969.1"/>
    </source>
</evidence>
<evidence type="ECO:0000313" key="2">
    <source>
        <dbReference type="Proteomes" id="UP001059663"/>
    </source>
</evidence>
<dbReference type="EMBL" id="CP087977">
    <property type="protein sequence ID" value="UUZ45969.1"/>
    <property type="molecule type" value="Genomic_DNA"/>
</dbReference>
<name>A0AC61U7F8_9MICO</name>
<dbReference type="Proteomes" id="UP001059663">
    <property type="component" value="Chromosome"/>
</dbReference>
<reference evidence="1" key="1">
    <citation type="submission" date="2021-11" db="EMBL/GenBank/DDBJ databases">
        <title>Study of the species diversity of bacterial strains isolated from a unique natural object - Shulgan-Tash cave (Bashkiria).</title>
        <authorList>
            <person name="Sazanova A.L."/>
            <person name="Chirak E.R."/>
            <person name="Safronova V.I."/>
        </authorList>
    </citation>
    <scope>NUCLEOTIDE SEQUENCE</scope>
    <source>
        <strain evidence="1">P1</strain>
    </source>
</reference>
<protein>
    <submittedName>
        <fullName evidence="1">Uncharacterized protein</fullName>
    </submittedName>
</protein>
<sequence length="148" mass="15744">MTPFPLPKPTTVAEPQPAQDLGGVVVTFRCAPELAGYAVPVIDRLRQHQRAKGVEHGLSTPFGFSRWLLRQDGEAQYAITSPGHAGGEGIGGVTDDLTVALWVEASRADTVHRAAVHRQHVDFSSPVSFTPAALIAIEGGGPHELVLH</sequence>
<gene>
    <name evidence="1" type="ORF">LP422_08865</name>
</gene>